<dbReference type="InterPro" id="IPR000152">
    <property type="entry name" value="EGF-type_Asp/Asn_hydroxyl_site"/>
</dbReference>
<dbReference type="InterPro" id="IPR018097">
    <property type="entry name" value="EGF_Ca-bd_CS"/>
</dbReference>
<sequence>MSVPVLEDTMNGLNRTDLVANEMSLPYGVCGPYGTCVNGGPNDPTGYMCVCSSGFHGKRCQELVNHCDGDPCMHSGTCINTAEGFECICEEGFAGAQCQIALDLCQPNPCQNGGYCQHTEHPGDFQCRCAPGWSGRWCQLRTDDPCAVSKICLNNGLCHSDPLQAGQPNSRACANKTLCQNGATCVDVGNSFNCICPPGFDGRFCENDINECNSMPCFNNGTCRDLVNAFECDCPKGFIGTDCRIICLNASRPIAIQIRELLPDSFPGPSIPGCRPNAAHLNNQCARIRLQFSKERMPYSVTVGDICTAIRQLPSIQRERNRIKSDRAIGLSCDITAGYTDEAKSTIEITLSATDGQLRVDSNERELSFVHELAINISHEIAEKTSTNMTLEKPIDLNVGKHASDRTMPLPPITVLLGTPHLNKYWHRVLLGVMEIKVYTMAVKEKDLGSPILIPLACSLILATAFMCIIFICLYAQRKQRELLMRYAPTTAPNNDLSEDFMNPNSMKDHKFGPGGLYTDKRTRPDYRVPNATIPSQLSGTMYTSTEARNSAVNLRNSGRPVPALVV</sequence>
<keyword evidence="14" id="KW-0472">Membrane</keyword>
<keyword evidence="9" id="KW-0914">Notch signaling pathway</keyword>
<dbReference type="InterPro" id="IPR056986">
    <property type="entry name" value="JAG1_1/2_dom"/>
</dbReference>
<dbReference type="GO" id="GO:0005576">
    <property type="term" value="C:extracellular region"/>
    <property type="evidence" value="ECO:0007669"/>
    <property type="project" value="UniProtKB-SubCell"/>
</dbReference>
<evidence type="ECO:0000256" key="11">
    <source>
        <dbReference type="ARBA" id="ARBA00023157"/>
    </source>
</evidence>
<evidence type="ECO:0000313" key="17">
    <source>
        <dbReference type="Proteomes" id="UP000316759"/>
    </source>
</evidence>
<dbReference type="PANTHER" id="PTHR12916">
    <property type="entry name" value="CYTOCHROME C OXIDASE POLYPEPTIDE VIC-2"/>
    <property type="match status" value="1"/>
</dbReference>
<keyword evidence="17" id="KW-1185">Reference proteome</keyword>
<dbReference type="InterPro" id="IPR001881">
    <property type="entry name" value="EGF-like_Ca-bd_dom"/>
</dbReference>
<evidence type="ECO:0000256" key="9">
    <source>
        <dbReference type="ARBA" id="ARBA00022976"/>
    </source>
</evidence>
<evidence type="ECO:0000256" key="14">
    <source>
        <dbReference type="SAM" id="Phobius"/>
    </source>
</evidence>
<keyword evidence="7" id="KW-0732">Signal</keyword>
<keyword evidence="6 14" id="KW-0812">Transmembrane</keyword>
<keyword evidence="3" id="KW-0217">Developmental protein</keyword>
<comment type="caution">
    <text evidence="16">The sequence shown here is derived from an EMBL/GenBank/DDBJ whole genome shotgun (WGS) entry which is preliminary data.</text>
</comment>
<dbReference type="Proteomes" id="UP000316759">
    <property type="component" value="Unassembled WGS sequence"/>
</dbReference>
<evidence type="ECO:0000256" key="6">
    <source>
        <dbReference type="ARBA" id="ARBA00022692"/>
    </source>
</evidence>
<protein>
    <submittedName>
        <fullName evidence="16">Delta protein</fullName>
    </submittedName>
</protein>
<feature type="disulfide bond" evidence="13">
    <location>
        <begin position="110"/>
        <end position="127"/>
    </location>
</feature>
<keyword evidence="8" id="KW-0677">Repeat</keyword>
<evidence type="ECO:0000256" key="2">
    <source>
        <dbReference type="ARBA" id="ARBA00004613"/>
    </source>
</evidence>
<evidence type="ECO:0000259" key="15">
    <source>
        <dbReference type="PROSITE" id="PS50026"/>
    </source>
</evidence>
<dbReference type="Pfam" id="PF00008">
    <property type="entry name" value="EGF"/>
    <property type="match status" value="4"/>
</dbReference>
<feature type="disulfide bond" evidence="13">
    <location>
        <begin position="129"/>
        <end position="138"/>
    </location>
</feature>
<comment type="subcellular location">
    <subcellularLocation>
        <location evidence="1">Membrane</location>
        <topology evidence="1">Single-pass type I membrane protein</topology>
    </subcellularLocation>
    <subcellularLocation>
        <location evidence="2">Secreted</location>
    </subcellularLocation>
</comment>
<dbReference type="PROSITE" id="PS00022">
    <property type="entry name" value="EGF_1"/>
    <property type="match status" value="5"/>
</dbReference>
<keyword evidence="4" id="KW-0964">Secreted</keyword>
<gene>
    <name evidence="16" type="ORF">FGIG_06745</name>
</gene>
<dbReference type="SMART" id="SM00179">
    <property type="entry name" value="EGF_CA"/>
    <property type="match status" value="4"/>
</dbReference>
<evidence type="ECO:0000256" key="12">
    <source>
        <dbReference type="ARBA" id="ARBA00023180"/>
    </source>
</evidence>
<dbReference type="SMART" id="SM00181">
    <property type="entry name" value="EGF"/>
    <property type="match status" value="5"/>
</dbReference>
<feature type="transmembrane region" description="Helical" evidence="14">
    <location>
        <begin position="452"/>
        <end position="476"/>
    </location>
</feature>
<dbReference type="FunFam" id="2.10.25.10:FF:000031">
    <property type="entry name" value="neurogenic locus notch homolog protein 3"/>
    <property type="match status" value="1"/>
</dbReference>
<dbReference type="InterPro" id="IPR000742">
    <property type="entry name" value="EGF"/>
</dbReference>
<comment type="caution">
    <text evidence="13">Lacks conserved residue(s) required for the propagation of feature annotation.</text>
</comment>
<dbReference type="PANTHER" id="PTHR12916:SF4">
    <property type="entry name" value="UNINFLATABLE, ISOFORM C"/>
    <property type="match status" value="1"/>
</dbReference>
<evidence type="ECO:0000256" key="3">
    <source>
        <dbReference type="ARBA" id="ARBA00022473"/>
    </source>
</evidence>
<name>A0A504YQT1_FASGI</name>
<dbReference type="OrthoDB" id="283575at2759"/>
<evidence type="ECO:0000256" key="8">
    <source>
        <dbReference type="ARBA" id="ARBA00022737"/>
    </source>
</evidence>
<dbReference type="PROSITE" id="PS01187">
    <property type="entry name" value="EGF_CA"/>
    <property type="match status" value="1"/>
</dbReference>
<reference evidence="16 17" key="1">
    <citation type="submission" date="2019-04" db="EMBL/GenBank/DDBJ databases">
        <title>Annotation for the trematode Fasciola gigantica.</title>
        <authorList>
            <person name="Choi Y.-J."/>
        </authorList>
    </citation>
    <scope>NUCLEOTIDE SEQUENCE [LARGE SCALE GENOMIC DNA]</scope>
    <source>
        <strain evidence="16">Uganda_cow_1</strain>
    </source>
</reference>
<keyword evidence="11 13" id="KW-1015">Disulfide bond</keyword>
<dbReference type="STRING" id="46835.A0A504YQT1"/>
<organism evidence="16 17">
    <name type="scientific">Fasciola gigantica</name>
    <name type="common">Giant liver fluke</name>
    <dbReference type="NCBI Taxonomy" id="46835"/>
    <lineage>
        <taxon>Eukaryota</taxon>
        <taxon>Metazoa</taxon>
        <taxon>Spiralia</taxon>
        <taxon>Lophotrochozoa</taxon>
        <taxon>Platyhelminthes</taxon>
        <taxon>Trematoda</taxon>
        <taxon>Digenea</taxon>
        <taxon>Plagiorchiida</taxon>
        <taxon>Echinostomata</taxon>
        <taxon>Echinostomatoidea</taxon>
        <taxon>Fasciolidae</taxon>
        <taxon>Fasciola</taxon>
    </lineage>
</organism>
<dbReference type="PROSITE" id="PS01186">
    <property type="entry name" value="EGF_2"/>
    <property type="match status" value="4"/>
</dbReference>
<dbReference type="GO" id="GO:0012505">
    <property type="term" value="C:endomembrane system"/>
    <property type="evidence" value="ECO:0007669"/>
    <property type="project" value="UniProtKB-ARBA"/>
</dbReference>
<evidence type="ECO:0000256" key="7">
    <source>
        <dbReference type="ARBA" id="ARBA00022729"/>
    </source>
</evidence>
<feature type="domain" description="EGF-like" evidence="15">
    <location>
        <begin position="19"/>
        <end position="61"/>
    </location>
</feature>
<feature type="domain" description="EGF-like" evidence="15">
    <location>
        <begin position="63"/>
        <end position="99"/>
    </location>
</feature>
<feature type="disulfide bond" evidence="13">
    <location>
        <begin position="234"/>
        <end position="243"/>
    </location>
</feature>
<dbReference type="GO" id="GO:0007219">
    <property type="term" value="P:Notch signaling pathway"/>
    <property type="evidence" value="ECO:0007669"/>
    <property type="project" value="UniProtKB-KW"/>
</dbReference>
<dbReference type="EMBL" id="SUNJ01006482">
    <property type="protein sequence ID" value="TPP62759.1"/>
    <property type="molecule type" value="Genomic_DNA"/>
</dbReference>
<dbReference type="FunFam" id="2.10.25.10:FF:000143">
    <property type="entry name" value="Protein crumbs 1"/>
    <property type="match status" value="1"/>
</dbReference>
<dbReference type="FunFam" id="2.10.25.10:FF:000045">
    <property type="entry name" value="Slit guidance ligand 2"/>
    <property type="match status" value="1"/>
</dbReference>
<evidence type="ECO:0000256" key="5">
    <source>
        <dbReference type="ARBA" id="ARBA00022536"/>
    </source>
</evidence>
<keyword evidence="12" id="KW-0325">Glycoprotein</keyword>
<feature type="domain" description="EGF-like" evidence="15">
    <location>
        <begin position="101"/>
        <end position="139"/>
    </location>
</feature>
<keyword evidence="5 13" id="KW-0245">EGF-like domain</keyword>
<feature type="disulfide bond" evidence="13">
    <location>
        <begin position="196"/>
        <end position="205"/>
    </location>
</feature>
<dbReference type="CDD" id="cd00054">
    <property type="entry name" value="EGF_CA"/>
    <property type="match status" value="3"/>
</dbReference>
<dbReference type="PROSITE" id="PS50026">
    <property type="entry name" value="EGF_3"/>
    <property type="match status" value="5"/>
</dbReference>
<evidence type="ECO:0000313" key="16">
    <source>
        <dbReference type="EMBL" id="TPP62759.1"/>
    </source>
</evidence>
<dbReference type="FunFam" id="2.10.25.10:FF:000095">
    <property type="entry name" value="Notch, isoform B"/>
    <property type="match status" value="1"/>
</dbReference>
<feature type="domain" description="EGF-like" evidence="15">
    <location>
        <begin position="169"/>
        <end position="206"/>
    </location>
</feature>
<keyword evidence="10 14" id="KW-1133">Transmembrane helix</keyword>
<evidence type="ECO:0000256" key="4">
    <source>
        <dbReference type="ARBA" id="ARBA00022525"/>
    </source>
</evidence>
<accession>A0A504YQT1</accession>
<dbReference type="GO" id="GO:0016020">
    <property type="term" value="C:membrane"/>
    <property type="evidence" value="ECO:0007669"/>
    <property type="project" value="UniProtKB-SubCell"/>
</dbReference>
<dbReference type="CDD" id="cd00053">
    <property type="entry name" value="EGF"/>
    <property type="match status" value="1"/>
</dbReference>
<feature type="disulfide bond" evidence="13">
    <location>
        <begin position="89"/>
        <end position="98"/>
    </location>
</feature>
<dbReference type="SUPFAM" id="SSF57196">
    <property type="entry name" value="EGF/Laminin"/>
    <property type="match status" value="5"/>
</dbReference>
<evidence type="ECO:0000256" key="10">
    <source>
        <dbReference type="ARBA" id="ARBA00022989"/>
    </source>
</evidence>
<dbReference type="GO" id="GO:0005509">
    <property type="term" value="F:calcium ion binding"/>
    <property type="evidence" value="ECO:0007669"/>
    <property type="project" value="InterPro"/>
</dbReference>
<dbReference type="GO" id="GO:0007399">
    <property type="term" value="P:nervous system development"/>
    <property type="evidence" value="ECO:0007669"/>
    <property type="project" value="UniProtKB-ARBA"/>
</dbReference>
<dbReference type="Gene3D" id="2.10.25.10">
    <property type="entry name" value="Laminin"/>
    <property type="match status" value="5"/>
</dbReference>
<dbReference type="PROSITE" id="PS00010">
    <property type="entry name" value="ASX_HYDROXYL"/>
    <property type="match status" value="3"/>
</dbReference>
<dbReference type="Pfam" id="PF23575">
    <property type="entry name" value="JAG1"/>
    <property type="match status" value="1"/>
</dbReference>
<feature type="disulfide bond" evidence="13">
    <location>
        <begin position="51"/>
        <end position="60"/>
    </location>
</feature>
<feature type="domain" description="EGF-like" evidence="15">
    <location>
        <begin position="208"/>
        <end position="244"/>
    </location>
</feature>
<evidence type="ECO:0000256" key="13">
    <source>
        <dbReference type="PROSITE-ProRule" id="PRU00076"/>
    </source>
</evidence>
<proteinExistence type="predicted"/>
<evidence type="ECO:0000256" key="1">
    <source>
        <dbReference type="ARBA" id="ARBA00004479"/>
    </source>
</evidence>
<dbReference type="AlphaFoldDB" id="A0A504YQT1"/>